<protein>
    <recommendedName>
        <fullName evidence="4">Amino acid transporter transmembrane domain-containing protein</fullName>
    </recommendedName>
</protein>
<evidence type="ECO:0008006" key="4">
    <source>
        <dbReference type="Google" id="ProtNLM"/>
    </source>
</evidence>
<sequence length="64" mass="6768">MAFIGAFLSVTVSLLLPCLCYLRIQKAARTFGIELVVIGCIVVAGVVLGAVGTYTSLKQISEHL</sequence>
<evidence type="ECO:0000313" key="3">
    <source>
        <dbReference type="Proteomes" id="UP000197138"/>
    </source>
</evidence>
<organism evidence="2 3">
    <name type="scientific">Punica granatum</name>
    <name type="common">Pomegranate</name>
    <dbReference type="NCBI Taxonomy" id="22663"/>
    <lineage>
        <taxon>Eukaryota</taxon>
        <taxon>Viridiplantae</taxon>
        <taxon>Streptophyta</taxon>
        <taxon>Embryophyta</taxon>
        <taxon>Tracheophyta</taxon>
        <taxon>Spermatophyta</taxon>
        <taxon>Magnoliopsida</taxon>
        <taxon>eudicotyledons</taxon>
        <taxon>Gunneridae</taxon>
        <taxon>Pentapetalae</taxon>
        <taxon>rosids</taxon>
        <taxon>malvids</taxon>
        <taxon>Myrtales</taxon>
        <taxon>Lythraceae</taxon>
        <taxon>Punica</taxon>
    </lineage>
</organism>
<keyword evidence="1" id="KW-0812">Transmembrane</keyword>
<evidence type="ECO:0000256" key="1">
    <source>
        <dbReference type="SAM" id="Phobius"/>
    </source>
</evidence>
<accession>A0A218WUP4</accession>
<reference evidence="3" key="1">
    <citation type="journal article" date="2017" name="Plant J.">
        <title>The pomegranate (Punica granatum L.) genome and the genomics of punicalagin biosynthesis.</title>
        <authorList>
            <person name="Qin G."/>
            <person name="Xu C."/>
            <person name="Ming R."/>
            <person name="Tang H."/>
            <person name="Guyot R."/>
            <person name="Kramer E.M."/>
            <person name="Hu Y."/>
            <person name="Yi X."/>
            <person name="Qi Y."/>
            <person name="Xu X."/>
            <person name="Gao Z."/>
            <person name="Pan H."/>
            <person name="Jian J."/>
            <person name="Tian Y."/>
            <person name="Yue Z."/>
            <person name="Xu Y."/>
        </authorList>
    </citation>
    <scope>NUCLEOTIDE SEQUENCE [LARGE SCALE GENOMIC DNA]</scope>
    <source>
        <strain evidence="3">cv. Dabenzi</strain>
    </source>
</reference>
<feature type="transmembrane region" description="Helical" evidence="1">
    <location>
        <begin position="36"/>
        <end position="57"/>
    </location>
</feature>
<dbReference type="AlphaFoldDB" id="A0A218WUP4"/>
<evidence type="ECO:0000313" key="2">
    <source>
        <dbReference type="EMBL" id="OWM75941.1"/>
    </source>
</evidence>
<name>A0A218WUP4_PUNGR</name>
<comment type="caution">
    <text evidence="2">The sequence shown here is derived from an EMBL/GenBank/DDBJ whole genome shotgun (WGS) entry which is preliminary data.</text>
</comment>
<keyword evidence="1" id="KW-0472">Membrane</keyword>
<dbReference type="EMBL" id="MTKT01003224">
    <property type="protein sequence ID" value="OWM75941.1"/>
    <property type="molecule type" value="Genomic_DNA"/>
</dbReference>
<keyword evidence="1" id="KW-1133">Transmembrane helix</keyword>
<dbReference type="Proteomes" id="UP000197138">
    <property type="component" value="Unassembled WGS sequence"/>
</dbReference>
<proteinExistence type="predicted"/>
<gene>
    <name evidence="2" type="ORF">CDL15_Pgr009586</name>
</gene>